<protein>
    <submittedName>
        <fullName evidence="3">Predicted oxidoreductase, contains short-chain dehydrogenase (SDR) and DUF2520 domains</fullName>
    </submittedName>
</protein>
<organism evidence="3 4">
    <name type="scientific">Aquiflexum balticum DSM 16537</name>
    <dbReference type="NCBI Taxonomy" id="758820"/>
    <lineage>
        <taxon>Bacteria</taxon>
        <taxon>Pseudomonadati</taxon>
        <taxon>Bacteroidota</taxon>
        <taxon>Cytophagia</taxon>
        <taxon>Cytophagales</taxon>
        <taxon>Cyclobacteriaceae</taxon>
        <taxon>Aquiflexum</taxon>
    </lineage>
</organism>
<dbReference type="Proteomes" id="UP000192333">
    <property type="component" value="Chromosome I"/>
</dbReference>
<dbReference type="STRING" id="758820.SAMN00777080_0256"/>
<dbReference type="InterPro" id="IPR037108">
    <property type="entry name" value="TM1727-like_C_sf"/>
</dbReference>
<feature type="domain" description="DUF2520" evidence="2">
    <location>
        <begin position="129"/>
        <end position="253"/>
    </location>
</feature>
<feature type="domain" description="Pyrroline-5-carboxylate reductase catalytic N-terminal" evidence="1">
    <location>
        <begin position="4"/>
        <end position="90"/>
    </location>
</feature>
<dbReference type="EMBL" id="LT838813">
    <property type="protein sequence ID" value="SMD41726.1"/>
    <property type="molecule type" value="Genomic_DNA"/>
</dbReference>
<dbReference type="Pfam" id="PF03807">
    <property type="entry name" value="F420_oxidored"/>
    <property type="match status" value="1"/>
</dbReference>
<sequence length="258" mass="28799">MKFKIAILGTGNVAWHLGPALEDAGHTITEVFGRDIEKASSLTKRLYVAEAKDDLDFSDSEARIFIISVSDHAISELADEIILPEESILVHTSGSVGLDILGYSSAAYTGILYPLQTFSKERRLDFSDVPFLLESDDQTTLQQLKKLAKSLSPHQYVIKSKDRKALHVAAVFASNFSNHMLRLSEEIMARQGLDFEMLKPLIIETISKSLELGAKKTQTGPAIRGDFGVLDEHYQFLNYNEQVAEIYKLISQDIIDSY</sequence>
<dbReference type="RefSeq" id="WP_084118589.1">
    <property type="nucleotide sequence ID" value="NZ_LT838813.1"/>
</dbReference>
<dbReference type="SUPFAM" id="SSF51735">
    <property type="entry name" value="NAD(P)-binding Rossmann-fold domains"/>
    <property type="match status" value="1"/>
</dbReference>
<keyword evidence="4" id="KW-1185">Reference proteome</keyword>
<name>A0A1W2GZS7_9BACT</name>
<dbReference type="AlphaFoldDB" id="A0A1W2GZS7"/>
<accession>A0A1W2GZS7</accession>
<dbReference type="OrthoDB" id="9810755at2"/>
<dbReference type="InterPro" id="IPR018931">
    <property type="entry name" value="DUF2520"/>
</dbReference>
<dbReference type="InterPro" id="IPR036291">
    <property type="entry name" value="NAD(P)-bd_dom_sf"/>
</dbReference>
<dbReference type="PANTHER" id="PTHR40459">
    <property type="entry name" value="CONSERVED HYPOTHETICAL ALANINE AND LEUCINE RICH PROTEIN"/>
    <property type="match status" value="1"/>
</dbReference>
<proteinExistence type="predicted"/>
<dbReference type="Gene3D" id="1.10.1040.20">
    <property type="entry name" value="ProC-like, C-terminal domain"/>
    <property type="match status" value="1"/>
</dbReference>
<reference evidence="4" key="1">
    <citation type="submission" date="2017-04" db="EMBL/GenBank/DDBJ databases">
        <authorList>
            <person name="Varghese N."/>
            <person name="Submissions S."/>
        </authorList>
    </citation>
    <scope>NUCLEOTIDE SEQUENCE [LARGE SCALE GENOMIC DNA]</scope>
    <source>
        <strain evidence="4">DSM 16537</strain>
    </source>
</reference>
<dbReference type="InterPro" id="IPR028939">
    <property type="entry name" value="P5C_Rdtase_cat_N"/>
</dbReference>
<dbReference type="InterPro" id="IPR008927">
    <property type="entry name" value="6-PGluconate_DH-like_C_sf"/>
</dbReference>
<gene>
    <name evidence="3" type="ORF">SAMN00777080_0256</name>
</gene>
<evidence type="ECO:0000259" key="1">
    <source>
        <dbReference type="Pfam" id="PF03807"/>
    </source>
</evidence>
<evidence type="ECO:0000313" key="3">
    <source>
        <dbReference type="EMBL" id="SMD41726.1"/>
    </source>
</evidence>
<dbReference type="Gene3D" id="3.40.50.720">
    <property type="entry name" value="NAD(P)-binding Rossmann-like Domain"/>
    <property type="match status" value="1"/>
</dbReference>
<evidence type="ECO:0000313" key="4">
    <source>
        <dbReference type="Proteomes" id="UP000192333"/>
    </source>
</evidence>
<dbReference type="Pfam" id="PF10728">
    <property type="entry name" value="DUF2520"/>
    <property type="match status" value="1"/>
</dbReference>
<dbReference type="PANTHER" id="PTHR40459:SF1">
    <property type="entry name" value="CONSERVED HYPOTHETICAL ALANINE AND LEUCINE RICH PROTEIN"/>
    <property type="match status" value="1"/>
</dbReference>
<dbReference type="SUPFAM" id="SSF48179">
    <property type="entry name" value="6-phosphogluconate dehydrogenase C-terminal domain-like"/>
    <property type="match status" value="1"/>
</dbReference>
<evidence type="ECO:0000259" key="2">
    <source>
        <dbReference type="Pfam" id="PF10728"/>
    </source>
</evidence>